<feature type="non-terminal residue" evidence="3">
    <location>
        <position position="212"/>
    </location>
</feature>
<feature type="compositionally biased region" description="Low complexity" evidence="1">
    <location>
        <begin position="41"/>
        <end position="54"/>
    </location>
</feature>
<evidence type="ECO:0000313" key="4">
    <source>
        <dbReference type="Proteomes" id="UP000257559"/>
    </source>
</evidence>
<sequence>MKKLFNLLLLFAPITLASVTSCQAPDTTKTESTKNKIENKGTGSSTNSTTSGQGSKKEDPVTKPGNSSSSTGTQDSSDTNVSQPTKKVAKKVVALSTNQENNSSPVVISMFLETSFEETDLTKFKLKLMNNAKIFNPTSFSGNKLVFVLGGLKGNTEFTIEYVKHDENDFEFNQRVNKSFRTLENNESNNEPGEAKPGEDPFGGSNTPNFPW</sequence>
<protein>
    <recommendedName>
        <fullName evidence="5">Lipoprotein</fullName>
    </recommendedName>
</protein>
<feature type="compositionally biased region" description="Low complexity" evidence="1">
    <location>
        <begin position="65"/>
        <end position="80"/>
    </location>
</feature>
<dbReference type="EMBL" id="LS991951">
    <property type="protein sequence ID" value="SYV97810.1"/>
    <property type="molecule type" value="Genomic_DNA"/>
</dbReference>
<keyword evidence="2" id="KW-0732">Signal</keyword>
<evidence type="ECO:0008006" key="5">
    <source>
        <dbReference type="Google" id="ProtNLM"/>
    </source>
</evidence>
<reference evidence="4" key="1">
    <citation type="submission" date="2018-06" db="EMBL/GenBank/DDBJ databases">
        <authorList>
            <consortium name="Pathogen Informatics"/>
        </authorList>
    </citation>
    <scope>NUCLEOTIDE SEQUENCE [LARGE SCALE GENOMIC DNA]</scope>
    <source>
        <strain evidence="4">NCTC10132</strain>
    </source>
</reference>
<feature type="region of interest" description="Disordered" evidence="1">
    <location>
        <begin position="23"/>
        <end position="85"/>
    </location>
</feature>
<proteinExistence type="predicted"/>
<name>A0A3B0PQ64_9BACT</name>
<evidence type="ECO:0000256" key="2">
    <source>
        <dbReference type="SAM" id="SignalP"/>
    </source>
</evidence>
<dbReference type="Proteomes" id="UP000257559">
    <property type="component" value="Chromosome"/>
</dbReference>
<accession>A0A3B0PQ64</accession>
<organism evidence="3 4">
    <name type="scientific">Mycoplasmopsis edwardii</name>
    <dbReference type="NCBI Taxonomy" id="53558"/>
    <lineage>
        <taxon>Bacteria</taxon>
        <taxon>Bacillati</taxon>
        <taxon>Mycoplasmatota</taxon>
        <taxon>Mycoplasmoidales</taxon>
        <taxon>Metamycoplasmataceae</taxon>
        <taxon>Mycoplasmopsis</taxon>
    </lineage>
</organism>
<feature type="signal peptide" evidence="2">
    <location>
        <begin position="1"/>
        <end position="24"/>
    </location>
</feature>
<dbReference type="PROSITE" id="PS51257">
    <property type="entry name" value="PROKAR_LIPOPROTEIN"/>
    <property type="match status" value="1"/>
</dbReference>
<feature type="chain" id="PRO_5017441636" description="Lipoprotein" evidence="2">
    <location>
        <begin position="25"/>
        <end position="212"/>
    </location>
</feature>
<feature type="compositionally biased region" description="Basic and acidic residues" evidence="1">
    <location>
        <begin position="28"/>
        <end position="39"/>
    </location>
</feature>
<dbReference type="KEGG" id="medw:NCTC10132_01179"/>
<dbReference type="AlphaFoldDB" id="A0A3B0PQ64"/>
<keyword evidence="4" id="KW-1185">Reference proteome</keyword>
<feature type="region of interest" description="Disordered" evidence="1">
    <location>
        <begin position="183"/>
        <end position="212"/>
    </location>
</feature>
<gene>
    <name evidence="3" type="ORF">NCTC10132_01179</name>
</gene>
<evidence type="ECO:0000313" key="3">
    <source>
        <dbReference type="EMBL" id="SYV97810.1"/>
    </source>
</evidence>
<evidence type="ECO:0000256" key="1">
    <source>
        <dbReference type="SAM" id="MobiDB-lite"/>
    </source>
</evidence>